<evidence type="ECO:0000256" key="2">
    <source>
        <dbReference type="ARBA" id="ARBA00023002"/>
    </source>
</evidence>
<dbReference type="PIRSF" id="PIRSF036492">
    <property type="entry name" value="ALDH"/>
    <property type="match status" value="1"/>
</dbReference>
<protein>
    <recommendedName>
        <fullName evidence="4">Aldehyde dehydrogenase</fullName>
    </recommendedName>
</protein>
<evidence type="ECO:0000256" key="3">
    <source>
        <dbReference type="ARBA" id="ARBA00023027"/>
    </source>
</evidence>
<feature type="active site" evidence="5 6">
    <location>
        <position position="231"/>
    </location>
</feature>
<dbReference type="InterPro" id="IPR029510">
    <property type="entry name" value="Ald_DH_CS_GLU"/>
</dbReference>
<evidence type="ECO:0000256" key="6">
    <source>
        <dbReference type="PROSITE-ProRule" id="PRU10007"/>
    </source>
</evidence>
<dbReference type="GO" id="GO:0006081">
    <property type="term" value="P:aldehyde metabolic process"/>
    <property type="evidence" value="ECO:0007669"/>
    <property type="project" value="InterPro"/>
</dbReference>
<dbReference type="PANTHER" id="PTHR43570:SF20">
    <property type="entry name" value="ALDEHYDE DEHYDROGENASE ALDX-RELATED"/>
    <property type="match status" value="1"/>
</dbReference>
<accession>A0A501PUG9</accession>
<dbReference type="Pfam" id="PF00171">
    <property type="entry name" value="Aldedh"/>
    <property type="match status" value="1"/>
</dbReference>
<proteinExistence type="inferred from homology"/>
<dbReference type="EMBL" id="VFIY01000003">
    <property type="protein sequence ID" value="TPD63798.1"/>
    <property type="molecule type" value="Genomic_DNA"/>
</dbReference>
<dbReference type="Proteomes" id="UP000319148">
    <property type="component" value="Unassembled WGS sequence"/>
</dbReference>
<dbReference type="InterPro" id="IPR016161">
    <property type="entry name" value="Ald_DH/histidinol_DH"/>
</dbReference>
<dbReference type="Gene3D" id="3.40.309.10">
    <property type="entry name" value="Aldehyde Dehydrogenase, Chain A, domain 2"/>
    <property type="match status" value="1"/>
</dbReference>
<dbReference type="PROSITE" id="PS00687">
    <property type="entry name" value="ALDEHYDE_DEHYDR_GLU"/>
    <property type="match status" value="1"/>
</dbReference>
<evidence type="ECO:0000256" key="5">
    <source>
        <dbReference type="PIRSR" id="PIRSR036492-1"/>
    </source>
</evidence>
<keyword evidence="3" id="KW-0520">NAD</keyword>
<evidence type="ECO:0000256" key="1">
    <source>
        <dbReference type="ARBA" id="ARBA00009986"/>
    </source>
</evidence>
<feature type="domain" description="Aldehyde dehydrogenase" evidence="8">
    <location>
        <begin position="4"/>
        <end position="457"/>
    </location>
</feature>
<feature type="active site" evidence="5">
    <location>
        <position position="265"/>
    </location>
</feature>
<dbReference type="PANTHER" id="PTHR43570">
    <property type="entry name" value="ALDEHYDE DEHYDROGENASE"/>
    <property type="match status" value="1"/>
</dbReference>
<dbReference type="InterPro" id="IPR016162">
    <property type="entry name" value="Ald_DH_N"/>
</dbReference>
<keyword evidence="2 4" id="KW-0560">Oxidoreductase</keyword>
<organism evidence="9 10">
    <name type="scientific">Emcibacter nanhaiensis</name>
    <dbReference type="NCBI Taxonomy" id="1505037"/>
    <lineage>
        <taxon>Bacteria</taxon>
        <taxon>Pseudomonadati</taxon>
        <taxon>Pseudomonadota</taxon>
        <taxon>Alphaproteobacteria</taxon>
        <taxon>Emcibacterales</taxon>
        <taxon>Emcibacteraceae</taxon>
        <taxon>Emcibacter</taxon>
    </lineage>
</organism>
<dbReference type="AlphaFoldDB" id="A0A501PUG9"/>
<gene>
    <name evidence="9" type="ORF">FIV46_00245</name>
</gene>
<dbReference type="GO" id="GO:0004029">
    <property type="term" value="F:aldehyde dehydrogenase (NAD+) activity"/>
    <property type="evidence" value="ECO:0007669"/>
    <property type="project" value="TreeGrafter"/>
</dbReference>
<name>A0A501PUG9_9PROT</name>
<dbReference type="InterPro" id="IPR016163">
    <property type="entry name" value="Ald_DH_C"/>
</dbReference>
<dbReference type="GO" id="GO:0005737">
    <property type="term" value="C:cytoplasm"/>
    <property type="evidence" value="ECO:0007669"/>
    <property type="project" value="TreeGrafter"/>
</dbReference>
<dbReference type="Gene3D" id="3.40.605.10">
    <property type="entry name" value="Aldehyde Dehydrogenase, Chain A, domain 1"/>
    <property type="match status" value="1"/>
</dbReference>
<dbReference type="InterPro" id="IPR015590">
    <property type="entry name" value="Aldehyde_DH_dom"/>
</dbReference>
<comment type="caution">
    <text evidence="9">The sequence shown here is derived from an EMBL/GenBank/DDBJ whole genome shotgun (WGS) entry which is preliminary data.</text>
</comment>
<sequence length="488" mass="53670">MSSTETIQNTSAASADEIQRMLDEKLALQRAAVEKEPYPELAVRKDRLQRALDATLKNEKRIVEATQADFGHRPELTVLLADLMFPVAALKHAIKNVDRWVRPEKRRADFPMNLLGAKAYVFYQPLGVVGIVAPWNLPFGLGYGPLAGVLAAGNRAMIKPSELTPATSQLMEDITAEVFDPDEVTVVQGGVDVASRFSALPFDHLIFTGSAPVARHVMRAAADNLTPVTLELGGKAPVIIAEGADLDVAVEKIVNYKMGNAGQACMGIDHVMVHHSDRDKFVEILKSKMAEFFPDYAHNPDVCDVFLPNQRNRLAGLVKDAAERGAKIDLIGEYDLEKLAETWKFPLALVIDPPQDAEVMKDEIFGPVLPIISYDTLETVVERVNSGERPLALYFLGGNKEQQEYLLRNTWSGGVTFDDIMLHALTQDLPFGGVGHSGMGRYGGHAGFKTFSNPKAVAHPPKVNLIKMNPPYNDKMSAMIRKFMGIKE</sequence>
<evidence type="ECO:0000259" key="8">
    <source>
        <dbReference type="Pfam" id="PF00171"/>
    </source>
</evidence>
<dbReference type="OrthoDB" id="9812625at2"/>
<comment type="similarity">
    <text evidence="1 4 7">Belongs to the aldehyde dehydrogenase family.</text>
</comment>
<evidence type="ECO:0000256" key="7">
    <source>
        <dbReference type="RuleBase" id="RU003345"/>
    </source>
</evidence>
<evidence type="ECO:0000313" key="9">
    <source>
        <dbReference type="EMBL" id="TPD63798.1"/>
    </source>
</evidence>
<evidence type="ECO:0000256" key="4">
    <source>
        <dbReference type="PIRNR" id="PIRNR036492"/>
    </source>
</evidence>
<dbReference type="RefSeq" id="WP_139937798.1">
    <property type="nucleotide sequence ID" value="NZ_JBHSYP010000011.1"/>
</dbReference>
<evidence type="ECO:0000313" key="10">
    <source>
        <dbReference type="Proteomes" id="UP000319148"/>
    </source>
</evidence>
<keyword evidence="10" id="KW-1185">Reference proteome</keyword>
<reference evidence="10" key="1">
    <citation type="submission" date="2019-06" db="EMBL/GenBank/DDBJ databases">
        <title>The complete genome of Emcibacter congregatus ZYLT.</title>
        <authorList>
            <person name="Zhao Z."/>
        </authorList>
    </citation>
    <scope>NUCLEOTIDE SEQUENCE [LARGE SCALE GENOMIC DNA]</scope>
    <source>
        <strain evidence="10">MCCC 1A06723</strain>
    </source>
</reference>
<dbReference type="SUPFAM" id="SSF53720">
    <property type="entry name" value="ALDH-like"/>
    <property type="match status" value="1"/>
</dbReference>
<dbReference type="InterPro" id="IPR012394">
    <property type="entry name" value="Aldehyde_DH_NAD(P)"/>
</dbReference>